<evidence type="ECO:0000313" key="4">
    <source>
        <dbReference type="Proteomes" id="UP000237755"/>
    </source>
</evidence>
<comment type="caution">
    <text evidence="3">The sequence shown here is derived from an EMBL/GenBank/DDBJ whole genome shotgun (WGS) entry which is preliminary data.</text>
</comment>
<evidence type="ECO:0000313" key="3">
    <source>
        <dbReference type="EMBL" id="PPL19597.1"/>
    </source>
</evidence>
<organism evidence="3 4">
    <name type="scientific">Microterricola pindariensis</name>
    <dbReference type="NCBI Taxonomy" id="478010"/>
    <lineage>
        <taxon>Bacteria</taxon>
        <taxon>Bacillati</taxon>
        <taxon>Actinomycetota</taxon>
        <taxon>Actinomycetes</taxon>
        <taxon>Micrococcales</taxon>
        <taxon>Microbacteriaceae</taxon>
        <taxon>Microterricola</taxon>
    </lineage>
</organism>
<dbReference type="InterPro" id="IPR021139">
    <property type="entry name" value="NYN"/>
</dbReference>
<dbReference type="RefSeq" id="WP_104474693.1">
    <property type="nucleotide sequence ID" value="NZ_MPZN01000011.1"/>
</dbReference>
<accession>A0ABX5AXI4</accession>
<proteinExistence type="predicted"/>
<feature type="region of interest" description="Disordered" evidence="1">
    <location>
        <begin position="187"/>
        <end position="219"/>
    </location>
</feature>
<evidence type="ECO:0000259" key="2">
    <source>
        <dbReference type="Pfam" id="PF01936"/>
    </source>
</evidence>
<protein>
    <submittedName>
        <fullName evidence="3">NYN domain-containing protein</fullName>
    </submittedName>
</protein>
<dbReference type="Pfam" id="PF01936">
    <property type="entry name" value="NYN"/>
    <property type="match status" value="1"/>
</dbReference>
<dbReference type="PANTHER" id="PTHR35811:SF1">
    <property type="entry name" value="HTH OST-TYPE DOMAIN-CONTAINING PROTEIN"/>
    <property type="match status" value="1"/>
</dbReference>
<feature type="domain" description="NYN" evidence="2">
    <location>
        <begin position="15"/>
        <end position="173"/>
    </location>
</feature>
<dbReference type="PANTHER" id="PTHR35811">
    <property type="entry name" value="SLR1870 PROTEIN"/>
    <property type="match status" value="1"/>
</dbReference>
<dbReference type="Proteomes" id="UP000237755">
    <property type="component" value="Unassembled WGS sequence"/>
</dbReference>
<keyword evidence="4" id="KW-1185">Reference proteome</keyword>
<dbReference type="EMBL" id="MPZN01000011">
    <property type="protein sequence ID" value="PPL19597.1"/>
    <property type="molecule type" value="Genomic_DNA"/>
</dbReference>
<reference evidence="3 4" key="1">
    <citation type="journal article" date="2008" name="Int. J. Syst. Evol. Microbiol.">
        <title>Leifsonia pindariensis sp. nov., isolated from the Pindari glacier of the Indian Himalayas, and emended description of the genus Leifsonia.</title>
        <authorList>
            <person name="Reddy G.S."/>
            <person name="Prabagaran S.R."/>
            <person name="Shivaji S."/>
        </authorList>
    </citation>
    <scope>NUCLEOTIDE SEQUENCE [LARGE SCALE GENOMIC DNA]</scope>
    <source>
        <strain evidence="3 4">PON 10</strain>
    </source>
</reference>
<evidence type="ECO:0000256" key="1">
    <source>
        <dbReference type="SAM" id="MobiDB-lite"/>
    </source>
</evidence>
<gene>
    <name evidence="3" type="ORF">GY24_05260</name>
</gene>
<sequence>MTPAPNDLGQKPATRAALFVDFDNVYIGLLRLDAAAAERFATDPGRWTEAMADGAGESGLDGSTRRFLVRKCYLNPSAFSKYRAYWTRAGYRVIDCPSLTQQGKSSTDINLVLDTMDVLAGPGRIEEFFIASADADFTSLIQRIRAADRFTTVVVAGSVAGAYRSMADRVVESDAFVSILNGPSADSAVPAGSSDEEELPASEPLAVPSGSTDRPVVSTSEGRARAAEAVLGFVRKAPGPVAGGQLAKQATTAEPSILADWAGFNSFGAWVAQLGEGIAYSSRPAPGWAWDTTRFSGDDLPISIDERPAIEQQVARVTDVPSLSTAQYRQLFTSLESRIRDETFNRTETSKVVRDDCAAAGVPISRAAINYVIQGLLYSGVSLQGNPTATDLATGWAKNVEALCRGARMEFDDQERAAMRTWVSGGLAN</sequence>
<dbReference type="Gene3D" id="3.40.50.1010">
    <property type="entry name" value="5'-nuclease"/>
    <property type="match status" value="1"/>
</dbReference>
<name>A0ABX5AXI4_9MICO</name>
<feature type="compositionally biased region" description="Polar residues" evidence="1">
    <location>
        <begin position="209"/>
        <end position="219"/>
    </location>
</feature>